<evidence type="ECO:0000256" key="4">
    <source>
        <dbReference type="ARBA" id="ARBA00022833"/>
    </source>
</evidence>
<dbReference type="GO" id="GO:0005886">
    <property type="term" value="C:plasma membrane"/>
    <property type="evidence" value="ECO:0007669"/>
    <property type="project" value="Ensembl"/>
</dbReference>
<dbReference type="GO" id="GO:0008270">
    <property type="term" value="F:zinc ion binding"/>
    <property type="evidence" value="ECO:0007669"/>
    <property type="project" value="UniProtKB-UniRule"/>
</dbReference>
<dbReference type="InterPro" id="IPR018338">
    <property type="entry name" value="Carbonic_anhydrase_a-class_CS"/>
</dbReference>
<evidence type="ECO:0000313" key="12">
    <source>
        <dbReference type="Proteomes" id="UP000694421"/>
    </source>
</evidence>
<dbReference type="PANTHER" id="PTHR18952">
    <property type="entry name" value="CARBONIC ANHYDRASE"/>
    <property type="match status" value="1"/>
</dbReference>
<feature type="domain" description="Alpha-carbonic anhydrase" evidence="10">
    <location>
        <begin position="51"/>
        <end position="303"/>
    </location>
</feature>
<dbReference type="GO" id="GO:0140677">
    <property type="term" value="F:molecular function activator activity"/>
    <property type="evidence" value="ECO:0007669"/>
    <property type="project" value="Ensembl"/>
</dbReference>
<dbReference type="SUPFAM" id="SSF51069">
    <property type="entry name" value="Carbonic anhydrase"/>
    <property type="match status" value="1"/>
</dbReference>
<dbReference type="GeneTree" id="ENSGT00940000161646"/>
<dbReference type="PROSITE" id="PS00162">
    <property type="entry name" value="ALPHA_CA_1"/>
    <property type="match status" value="1"/>
</dbReference>
<evidence type="ECO:0000256" key="3">
    <source>
        <dbReference type="ARBA" id="ARBA00022723"/>
    </source>
</evidence>
<keyword evidence="5" id="KW-0325">Glycoprotein</keyword>
<dbReference type="InterPro" id="IPR023561">
    <property type="entry name" value="Carbonic_anhydrase_a-class"/>
</dbReference>
<evidence type="ECO:0000256" key="9">
    <source>
        <dbReference type="SAM" id="Phobius"/>
    </source>
</evidence>
<feature type="chain" id="PRO_5034504959" description="Carbonic anhydrase" evidence="7">
    <location>
        <begin position="17"/>
        <end position="410"/>
    </location>
</feature>
<protein>
    <recommendedName>
        <fullName evidence="2 7">Carbonic anhydrase</fullName>
        <ecNumber evidence="2 7">4.2.1.1</ecNumber>
    </recommendedName>
</protein>
<evidence type="ECO:0000256" key="1">
    <source>
        <dbReference type="ARBA" id="ARBA00010718"/>
    </source>
</evidence>
<feature type="region of interest" description="Disordered" evidence="8">
    <location>
        <begin position="16"/>
        <end position="52"/>
    </location>
</feature>
<dbReference type="OMA" id="MNFRATQ"/>
<keyword evidence="9" id="KW-0812">Transmembrane</keyword>
<evidence type="ECO:0000256" key="7">
    <source>
        <dbReference type="RuleBase" id="RU367011"/>
    </source>
</evidence>
<dbReference type="FunFam" id="3.10.200.10:FF:000003">
    <property type="entry name" value="Carbonic anhydrase 12"/>
    <property type="match status" value="1"/>
</dbReference>
<dbReference type="Proteomes" id="UP000694421">
    <property type="component" value="Unplaced"/>
</dbReference>
<dbReference type="Gene3D" id="3.10.200.10">
    <property type="entry name" value="Alpha carbonic anhydrase"/>
    <property type="match status" value="1"/>
</dbReference>
<comment type="similarity">
    <text evidence="1 7">Belongs to the alpha-carbonic anhydrase family.</text>
</comment>
<evidence type="ECO:0000256" key="5">
    <source>
        <dbReference type="ARBA" id="ARBA00023180"/>
    </source>
</evidence>
<organism evidence="11 12">
    <name type="scientific">Salvator merianae</name>
    <name type="common">Argentine black and white tegu</name>
    <name type="synonym">Tupinambis merianae</name>
    <dbReference type="NCBI Taxonomy" id="96440"/>
    <lineage>
        <taxon>Eukaryota</taxon>
        <taxon>Metazoa</taxon>
        <taxon>Chordata</taxon>
        <taxon>Craniata</taxon>
        <taxon>Vertebrata</taxon>
        <taxon>Euteleostomi</taxon>
        <taxon>Lepidosauria</taxon>
        <taxon>Squamata</taxon>
        <taxon>Bifurcata</taxon>
        <taxon>Unidentata</taxon>
        <taxon>Episquamata</taxon>
        <taxon>Laterata</taxon>
        <taxon>Teiioidea</taxon>
        <taxon>Teiidae</taxon>
        <taxon>Salvator</taxon>
    </lineage>
</organism>
<dbReference type="SMART" id="SM01057">
    <property type="entry name" value="Carb_anhydrase"/>
    <property type="match status" value="1"/>
</dbReference>
<feature type="transmembrane region" description="Helical" evidence="9">
    <location>
        <begin position="359"/>
        <end position="379"/>
    </location>
</feature>
<accession>A0A8D0DQG8</accession>
<keyword evidence="9" id="KW-0472">Membrane</keyword>
<dbReference type="GO" id="GO:0046903">
    <property type="term" value="P:secretion"/>
    <property type="evidence" value="ECO:0007669"/>
    <property type="project" value="Ensembl"/>
</dbReference>
<name>A0A8D0DQG8_SALMN</name>
<comment type="function">
    <text evidence="7">Reversible hydration of carbon dioxide.</text>
</comment>
<keyword evidence="6 7" id="KW-0456">Lyase</keyword>
<proteinExistence type="inferred from homology"/>
<keyword evidence="9" id="KW-1133">Transmembrane helix</keyword>
<keyword evidence="7" id="KW-0732">Signal</keyword>
<evidence type="ECO:0000259" key="10">
    <source>
        <dbReference type="PROSITE" id="PS51144"/>
    </source>
</evidence>
<evidence type="ECO:0000256" key="8">
    <source>
        <dbReference type="SAM" id="MobiDB-lite"/>
    </source>
</evidence>
<feature type="signal peptide" evidence="7">
    <location>
        <begin position="1"/>
        <end position="16"/>
    </location>
</feature>
<sequence length="410" mass="44455">MLLPLLVLLLVPPRRARDEDAPPPLESEEEAPGSREGATGGPGSHRHGGSKHWSYADKARWASAFPHCGGHMQSPINIDTASTHFDPQLGPLLLSDSNLPPGESLSLRNNGHTIVLELPENMTVAGGGFPQPYRAAQLHLHWGSKLSPGSEHTVDQRRYAGEIHVVFYNSRFRTIAEAAGERGGLAVLAAFLQVGSEENEAYEDILEHLNDIPEEGGSTSVEGFDIAKLLPESLDRYFRYNGSLTTPPCYQTVNWTVFNETVLLSPEQISDLEDTLWDDQDGHLQSNFRLPQSLHGRKVLASFPVNGNPEEILPAGRSMSATKQPQTAPGPQTGGPRDAPITYAGTETQVASTLRTGDALAVLFAALFGITALAFLLYVRKQRSRKPRPDAAPAKANTIYMPAATAEHAL</sequence>
<reference evidence="11" key="2">
    <citation type="submission" date="2025-09" db="UniProtKB">
        <authorList>
            <consortium name="Ensembl"/>
        </authorList>
    </citation>
    <scope>IDENTIFICATION</scope>
</reference>
<evidence type="ECO:0000313" key="11">
    <source>
        <dbReference type="Ensembl" id="ENSSMRP00000015315.1"/>
    </source>
</evidence>
<dbReference type="EC" id="4.2.1.1" evidence="2 7"/>
<dbReference type="InterPro" id="IPR001148">
    <property type="entry name" value="CA_dom"/>
</dbReference>
<dbReference type="GO" id="GO:0002009">
    <property type="term" value="P:morphogenesis of an epithelium"/>
    <property type="evidence" value="ECO:0007669"/>
    <property type="project" value="Ensembl"/>
</dbReference>
<comment type="cofactor">
    <cofactor evidence="7">
        <name>Zn(2+)</name>
        <dbReference type="ChEBI" id="CHEBI:29105"/>
    </cofactor>
</comment>
<comment type="catalytic activity">
    <reaction evidence="7">
        <text>hydrogencarbonate + H(+) = CO2 + H2O</text>
        <dbReference type="Rhea" id="RHEA:10748"/>
        <dbReference type="ChEBI" id="CHEBI:15377"/>
        <dbReference type="ChEBI" id="CHEBI:15378"/>
        <dbReference type="ChEBI" id="CHEBI:16526"/>
        <dbReference type="ChEBI" id="CHEBI:17544"/>
        <dbReference type="EC" id="4.2.1.1"/>
    </reaction>
</comment>
<dbReference type="GO" id="GO:0004089">
    <property type="term" value="F:carbonate dehydratase activity"/>
    <property type="evidence" value="ECO:0007669"/>
    <property type="project" value="UniProtKB-UniRule"/>
</dbReference>
<keyword evidence="12" id="KW-1185">Reference proteome</keyword>
<dbReference type="Ensembl" id="ENSSMRT00000017853.1">
    <property type="protein sequence ID" value="ENSSMRP00000015315.1"/>
    <property type="gene ID" value="ENSSMRG00000011897.1"/>
</dbReference>
<dbReference type="AlphaFoldDB" id="A0A8D0DQG8"/>
<dbReference type="PANTHER" id="PTHR18952:SF18">
    <property type="entry name" value="CARBONIC ANHYDRASE 9"/>
    <property type="match status" value="1"/>
</dbReference>
<evidence type="ECO:0000256" key="6">
    <source>
        <dbReference type="ARBA" id="ARBA00023239"/>
    </source>
</evidence>
<dbReference type="PROSITE" id="PS51144">
    <property type="entry name" value="ALPHA_CA_2"/>
    <property type="match status" value="1"/>
</dbReference>
<reference evidence="11" key="1">
    <citation type="submission" date="2025-08" db="UniProtKB">
        <authorList>
            <consortium name="Ensembl"/>
        </authorList>
    </citation>
    <scope>IDENTIFICATION</scope>
</reference>
<feature type="region of interest" description="Disordered" evidence="8">
    <location>
        <begin position="311"/>
        <end position="342"/>
    </location>
</feature>
<keyword evidence="4 7" id="KW-0862">Zinc</keyword>
<evidence type="ECO:0000256" key="2">
    <source>
        <dbReference type="ARBA" id="ARBA00012925"/>
    </source>
</evidence>
<dbReference type="InterPro" id="IPR036398">
    <property type="entry name" value="CA_dom_sf"/>
</dbReference>
<dbReference type="Pfam" id="PF00194">
    <property type="entry name" value="Carb_anhydrase"/>
    <property type="match status" value="1"/>
</dbReference>
<feature type="compositionally biased region" description="Low complexity" evidence="8">
    <location>
        <begin position="321"/>
        <end position="336"/>
    </location>
</feature>
<keyword evidence="3 7" id="KW-0479">Metal-binding</keyword>